<organism evidence="10 11">
    <name type="scientific">Leiothrix lutea</name>
    <name type="common">Red-billed leiothrix</name>
    <name type="synonym">Sylvia lutea</name>
    <dbReference type="NCBI Taxonomy" id="36275"/>
    <lineage>
        <taxon>Eukaryota</taxon>
        <taxon>Metazoa</taxon>
        <taxon>Chordata</taxon>
        <taxon>Craniata</taxon>
        <taxon>Vertebrata</taxon>
        <taxon>Euteleostomi</taxon>
        <taxon>Archelosauria</taxon>
        <taxon>Archosauria</taxon>
        <taxon>Dinosauria</taxon>
        <taxon>Saurischia</taxon>
        <taxon>Theropoda</taxon>
        <taxon>Coelurosauria</taxon>
        <taxon>Aves</taxon>
        <taxon>Neognathae</taxon>
        <taxon>Neoaves</taxon>
        <taxon>Telluraves</taxon>
        <taxon>Australaves</taxon>
        <taxon>Passeriformes</taxon>
        <taxon>Sylvioidea</taxon>
        <taxon>Leiothrichidae</taxon>
        <taxon>Leiothrix</taxon>
    </lineage>
</organism>
<dbReference type="AlphaFoldDB" id="A0A7L1ZAP5"/>
<keyword evidence="4 7" id="KW-0547">Nucleotide-binding</keyword>
<feature type="compositionally biased region" description="Basic residues" evidence="8">
    <location>
        <begin position="62"/>
        <end position="74"/>
    </location>
</feature>
<evidence type="ECO:0000256" key="8">
    <source>
        <dbReference type="SAM" id="MobiDB-lite"/>
    </source>
</evidence>
<accession>A0A7L1ZAP5</accession>
<evidence type="ECO:0000313" key="11">
    <source>
        <dbReference type="Proteomes" id="UP000524007"/>
    </source>
</evidence>
<dbReference type="PANTHER" id="PTHR18884">
    <property type="entry name" value="SEPTIN"/>
    <property type="match status" value="1"/>
</dbReference>
<keyword evidence="6" id="KW-0131">Cell cycle</keyword>
<feature type="region of interest" description="Disordered" evidence="8">
    <location>
        <begin position="54"/>
        <end position="75"/>
    </location>
</feature>
<dbReference type="InterPro" id="IPR027417">
    <property type="entry name" value="P-loop_NTPase"/>
</dbReference>
<feature type="non-terminal residue" evidence="10">
    <location>
        <position position="382"/>
    </location>
</feature>
<dbReference type="InterPro" id="IPR016491">
    <property type="entry name" value="Septin"/>
</dbReference>
<keyword evidence="2" id="KW-0963">Cytoplasm</keyword>
<dbReference type="EMBL" id="VXBY01000170">
    <property type="protein sequence ID" value="NXP32056.1"/>
    <property type="molecule type" value="Genomic_DNA"/>
</dbReference>
<protein>
    <submittedName>
        <fullName evidence="10">SEPT5 protein</fullName>
    </submittedName>
</protein>
<evidence type="ECO:0000256" key="7">
    <source>
        <dbReference type="RuleBase" id="RU004560"/>
    </source>
</evidence>
<evidence type="ECO:0000256" key="2">
    <source>
        <dbReference type="ARBA" id="ARBA00022490"/>
    </source>
</evidence>
<keyword evidence="5 7" id="KW-0342">GTP-binding</keyword>
<evidence type="ECO:0000256" key="1">
    <source>
        <dbReference type="ARBA" id="ARBA00004496"/>
    </source>
</evidence>
<dbReference type="GO" id="GO:0051301">
    <property type="term" value="P:cell division"/>
    <property type="evidence" value="ECO:0007669"/>
    <property type="project" value="UniProtKB-KW"/>
</dbReference>
<evidence type="ECO:0000313" key="10">
    <source>
        <dbReference type="EMBL" id="NXP32056.1"/>
    </source>
</evidence>
<reference evidence="10 11" key="1">
    <citation type="submission" date="2019-09" db="EMBL/GenBank/DDBJ databases">
        <title>Bird 10,000 Genomes (B10K) Project - Family phase.</title>
        <authorList>
            <person name="Zhang G."/>
        </authorList>
    </citation>
    <scope>NUCLEOTIDE SEQUENCE [LARGE SCALE GENOMIC DNA]</scope>
    <source>
        <strain evidence="10">B10K-DU-002-43</strain>
        <tissue evidence="10">Muscle</tissue>
    </source>
</reference>
<evidence type="ECO:0000256" key="5">
    <source>
        <dbReference type="ARBA" id="ARBA00023134"/>
    </source>
</evidence>
<dbReference type="Proteomes" id="UP000524007">
    <property type="component" value="Unassembled WGS sequence"/>
</dbReference>
<name>A0A7L1ZAP5_LEILU</name>
<evidence type="ECO:0000256" key="3">
    <source>
        <dbReference type="ARBA" id="ARBA00022618"/>
    </source>
</evidence>
<evidence type="ECO:0000256" key="6">
    <source>
        <dbReference type="ARBA" id="ARBA00023306"/>
    </source>
</evidence>
<comment type="subcellular location">
    <subcellularLocation>
        <location evidence="1">Cytoplasm</location>
    </subcellularLocation>
</comment>
<dbReference type="GO" id="GO:0005737">
    <property type="term" value="C:cytoplasm"/>
    <property type="evidence" value="ECO:0007669"/>
    <property type="project" value="UniProtKB-SubCell"/>
</dbReference>
<dbReference type="PROSITE" id="PS51719">
    <property type="entry name" value="G_SEPTIN"/>
    <property type="match status" value="1"/>
</dbReference>
<feature type="non-terminal residue" evidence="10">
    <location>
        <position position="1"/>
    </location>
</feature>
<proteinExistence type="inferred from homology"/>
<keyword evidence="11" id="KW-1185">Reference proteome</keyword>
<dbReference type="CDD" id="cd01850">
    <property type="entry name" value="CDC_Septin"/>
    <property type="match status" value="1"/>
</dbReference>
<dbReference type="Pfam" id="PF00735">
    <property type="entry name" value="Septin"/>
    <property type="match status" value="1"/>
</dbReference>
<feature type="domain" description="Septin-type G" evidence="9">
    <location>
        <begin position="1"/>
        <end position="327"/>
    </location>
</feature>
<evidence type="ECO:0000259" key="9">
    <source>
        <dbReference type="PROSITE" id="PS51719"/>
    </source>
</evidence>
<comment type="caution">
    <text evidence="10">The sequence shown here is derived from an EMBL/GenBank/DDBJ whole genome shotgun (WGS) entry which is preliminary data.</text>
</comment>
<keyword evidence="3" id="KW-0132">Cell division</keyword>
<dbReference type="InterPro" id="IPR030379">
    <property type="entry name" value="G_SEPTIN_dom"/>
</dbReference>
<dbReference type="FunFam" id="3.40.50.300:FF:000064">
    <property type="entry name" value="Septin 4"/>
    <property type="match status" value="1"/>
</dbReference>
<sequence>PSVLPAAVMDSIIIQERLVERLLSPRTQAQRSHPGKLKVQGCIYSTARAGEQRGQEGGGWCPRRRAQHKMRPLRSRGAERRRLALTHVLLFKERINQTVEIIKHTVDIEEKGVKLKLTIVDTPGFGDAVNNTECWKPITDYIDQQFEQYFRDESGLNRKNIQDNRVHCCLYFISPFGHGLRPVDVEFMKALHEKVNIVPLIAKADCLIPSEIRKLKERIREEIDKFGIKVYQFPECDSDEDEEFKQQDRELKESAPFAVIGSNTVVEAKGQRVRGRLYPWGIVEVENQAHCDFVKLRNMLIRTHMHDLKDVTCDVHYENYRAQCIQQMTSKLTQDNRIESPIPILPLPTPDTETEKLIKMKDEELRRMQEMLQKMQQQMQDQ</sequence>
<comment type="similarity">
    <text evidence="7">Belongs to the TRAFAC class TrmE-Era-EngA-EngB-Septin-like GTPase superfamily. Septin GTPase family.</text>
</comment>
<dbReference type="SUPFAM" id="SSF52540">
    <property type="entry name" value="P-loop containing nucleoside triphosphate hydrolases"/>
    <property type="match status" value="1"/>
</dbReference>
<evidence type="ECO:0000256" key="4">
    <source>
        <dbReference type="ARBA" id="ARBA00022741"/>
    </source>
</evidence>
<dbReference type="GO" id="GO:0005525">
    <property type="term" value="F:GTP binding"/>
    <property type="evidence" value="ECO:0007669"/>
    <property type="project" value="UniProtKB-KW"/>
</dbReference>
<gene>
    <name evidence="10" type="primary">Sept5</name>
    <name evidence="10" type="ORF">LEILUT_R07308</name>
</gene>
<dbReference type="Gene3D" id="3.40.50.300">
    <property type="entry name" value="P-loop containing nucleotide triphosphate hydrolases"/>
    <property type="match status" value="1"/>
</dbReference>